<feature type="chain" id="PRO_5018611436" description="EGF-like domain-containing protein" evidence="6">
    <location>
        <begin position="17"/>
        <end position="257"/>
    </location>
</feature>
<feature type="domain" description="EGF-like" evidence="7">
    <location>
        <begin position="116"/>
        <end position="156"/>
    </location>
</feature>
<dbReference type="GO" id="GO:0005509">
    <property type="term" value="F:calcium ion binding"/>
    <property type="evidence" value="ECO:0007669"/>
    <property type="project" value="InterPro"/>
</dbReference>
<dbReference type="PROSITE" id="PS01187">
    <property type="entry name" value="EGF_CA"/>
    <property type="match status" value="2"/>
</dbReference>
<evidence type="ECO:0000256" key="6">
    <source>
        <dbReference type="SAM" id="SignalP"/>
    </source>
</evidence>
<dbReference type="FunFam" id="2.10.25.10:FF:000038">
    <property type="entry name" value="Fibrillin 2"/>
    <property type="match status" value="4"/>
</dbReference>
<evidence type="ECO:0000313" key="9">
    <source>
        <dbReference type="Proteomes" id="UP000264820"/>
    </source>
</evidence>
<feature type="domain" description="EGF-like" evidence="7">
    <location>
        <begin position="26"/>
        <end position="66"/>
    </location>
</feature>
<evidence type="ECO:0000313" key="8">
    <source>
        <dbReference type="Ensembl" id="ENSHCOP00000004861.1"/>
    </source>
</evidence>
<reference evidence="8" key="1">
    <citation type="submission" date="2025-08" db="UniProtKB">
        <authorList>
            <consortium name="Ensembl"/>
        </authorList>
    </citation>
    <scope>IDENTIFICATION</scope>
</reference>
<dbReference type="AlphaFoldDB" id="A0A3Q2XWU2"/>
<evidence type="ECO:0000256" key="5">
    <source>
        <dbReference type="PROSITE-ProRule" id="PRU00076"/>
    </source>
</evidence>
<feature type="domain" description="EGF-like" evidence="7">
    <location>
        <begin position="157"/>
        <end position="195"/>
    </location>
</feature>
<evidence type="ECO:0000259" key="7">
    <source>
        <dbReference type="PROSITE" id="PS50026"/>
    </source>
</evidence>
<accession>A0A3Q2XWU2</accession>
<name>A0A3Q2XWU2_HIPCM</name>
<keyword evidence="9" id="KW-1185">Reference proteome</keyword>
<dbReference type="SMART" id="SM00179">
    <property type="entry name" value="EGF_CA"/>
    <property type="match status" value="4"/>
</dbReference>
<dbReference type="PROSITE" id="PS01186">
    <property type="entry name" value="EGF_2"/>
    <property type="match status" value="3"/>
</dbReference>
<organism evidence="8 9">
    <name type="scientific">Hippocampus comes</name>
    <name type="common">Tiger tail seahorse</name>
    <dbReference type="NCBI Taxonomy" id="109280"/>
    <lineage>
        <taxon>Eukaryota</taxon>
        <taxon>Metazoa</taxon>
        <taxon>Chordata</taxon>
        <taxon>Craniata</taxon>
        <taxon>Vertebrata</taxon>
        <taxon>Euteleostomi</taxon>
        <taxon>Actinopterygii</taxon>
        <taxon>Neopterygii</taxon>
        <taxon>Teleostei</taxon>
        <taxon>Neoteleostei</taxon>
        <taxon>Acanthomorphata</taxon>
        <taxon>Syngnathiaria</taxon>
        <taxon>Syngnathiformes</taxon>
        <taxon>Syngnathoidei</taxon>
        <taxon>Syngnathidae</taxon>
        <taxon>Hippocampus</taxon>
    </lineage>
</organism>
<dbReference type="InterPro" id="IPR050751">
    <property type="entry name" value="ECM_structural_protein"/>
</dbReference>
<keyword evidence="4" id="KW-1015">Disulfide bond</keyword>
<dbReference type="Proteomes" id="UP000264820">
    <property type="component" value="Unplaced"/>
</dbReference>
<dbReference type="InterPro" id="IPR009030">
    <property type="entry name" value="Growth_fac_rcpt_cys_sf"/>
</dbReference>
<proteinExistence type="predicted"/>
<dbReference type="OMA" id="ECTIING"/>
<dbReference type="GO" id="GO:0030855">
    <property type="term" value="P:epithelial cell differentiation"/>
    <property type="evidence" value="ECO:0007669"/>
    <property type="project" value="UniProtKB-ARBA"/>
</dbReference>
<dbReference type="PANTHER" id="PTHR24034">
    <property type="entry name" value="EGF-LIKE DOMAIN-CONTAINING PROTEIN"/>
    <property type="match status" value="1"/>
</dbReference>
<dbReference type="PROSITE" id="PS00010">
    <property type="entry name" value="ASX_HYDROXYL"/>
    <property type="match status" value="4"/>
</dbReference>
<comment type="caution">
    <text evidence="5">Lacks conserved residue(s) required for the propagation of feature annotation.</text>
</comment>
<dbReference type="STRING" id="109280.ENSHCOP00000004861"/>
<feature type="signal peptide" evidence="6">
    <location>
        <begin position="1"/>
        <end position="16"/>
    </location>
</feature>
<keyword evidence="3" id="KW-0677">Repeat</keyword>
<dbReference type="InterPro" id="IPR000742">
    <property type="entry name" value="EGF"/>
</dbReference>
<dbReference type="PANTHER" id="PTHR24034:SF89">
    <property type="entry name" value="COMPLEMENT COMPONENT C1Q RECEPTOR"/>
    <property type="match status" value="1"/>
</dbReference>
<dbReference type="Ensembl" id="ENSHCOT00000006342.1">
    <property type="protein sequence ID" value="ENSHCOP00000004861.1"/>
    <property type="gene ID" value="ENSHCOG00000006399.1"/>
</dbReference>
<dbReference type="SMART" id="SM00181">
    <property type="entry name" value="EGF"/>
    <property type="match status" value="4"/>
</dbReference>
<dbReference type="InterPro" id="IPR049883">
    <property type="entry name" value="NOTCH1_EGF-like"/>
</dbReference>
<dbReference type="GeneTree" id="ENSGT00940000164218"/>
<dbReference type="SUPFAM" id="SSF57196">
    <property type="entry name" value="EGF/Laminin"/>
    <property type="match status" value="1"/>
</dbReference>
<dbReference type="InterPro" id="IPR001881">
    <property type="entry name" value="EGF-like_Ca-bd_dom"/>
</dbReference>
<keyword evidence="2 6" id="KW-0732">Signal</keyword>
<evidence type="ECO:0000256" key="3">
    <source>
        <dbReference type="ARBA" id="ARBA00022737"/>
    </source>
</evidence>
<reference evidence="8" key="2">
    <citation type="submission" date="2025-09" db="UniProtKB">
        <authorList>
            <consortium name="Ensembl"/>
        </authorList>
    </citation>
    <scope>IDENTIFICATION</scope>
</reference>
<evidence type="ECO:0000256" key="4">
    <source>
        <dbReference type="ARBA" id="ARBA00023157"/>
    </source>
</evidence>
<dbReference type="SUPFAM" id="SSF57184">
    <property type="entry name" value="Growth factor receptor domain"/>
    <property type="match status" value="1"/>
</dbReference>
<protein>
    <recommendedName>
        <fullName evidence="7">EGF-like domain-containing protein</fullName>
    </recommendedName>
</protein>
<keyword evidence="1 5" id="KW-0245">EGF-like domain</keyword>
<evidence type="ECO:0000256" key="2">
    <source>
        <dbReference type="ARBA" id="ARBA00022729"/>
    </source>
</evidence>
<sequence length="257" mass="28265">MYLFIFLNILCSCHEGFILNGSKCQDKDECQGPISLCPEHSFCNNTAGSFICECYPGYTSFLLGCEDIDECSYNTSCRLDQVCTNVPGTYTCICPLGYHEEGRMCVDTNECEDLPYVDECVAFTNPCQPVAQCHNTPGSFVCVCVHGFVSIGPYCVDLDECQQANGQCHSAATCSNHVGGFKCTCSQGWNATKDNGHGKRGCVDFDECVSPVTCPGPSWILKITWDHVMPVSYQKINQSEVTSVIVWQNTPNHENNA</sequence>
<dbReference type="CDD" id="cd00054">
    <property type="entry name" value="EGF_CA"/>
    <property type="match status" value="4"/>
</dbReference>
<dbReference type="InterPro" id="IPR000152">
    <property type="entry name" value="EGF-type_Asp/Asn_hydroxyl_site"/>
</dbReference>
<dbReference type="Pfam" id="PF07645">
    <property type="entry name" value="EGF_CA"/>
    <property type="match status" value="4"/>
</dbReference>
<feature type="domain" description="EGF-like" evidence="7">
    <location>
        <begin position="67"/>
        <end position="106"/>
    </location>
</feature>
<dbReference type="Gene3D" id="2.10.25.10">
    <property type="entry name" value="Laminin"/>
    <property type="match status" value="4"/>
</dbReference>
<dbReference type="PROSITE" id="PS50026">
    <property type="entry name" value="EGF_3"/>
    <property type="match status" value="4"/>
</dbReference>
<dbReference type="InterPro" id="IPR018097">
    <property type="entry name" value="EGF_Ca-bd_CS"/>
</dbReference>
<evidence type="ECO:0000256" key="1">
    <source>
        <dbReference type="ARBA" id="ARBA00022536"/>
    </source>
</evidence>